<evidence type="ECO:0000313" key="12">
    <source>
        <dbReference type="EMBL" id="ALC38551.1"/>
    </source>
</evidence>
<feature type="repeat" description="WD" evidence="11">
    <location>
        <begin position="281"/>
        <end position="311"/>
    </location>
</feature>
<accession>A0A0M4E8Y4</accession>
<evidence type="ECO:0000256" key="3">
    <source>
        <dbReference type="ARBA" id="ARBA00022664"/>
    </source>
</evidence>
<dbReference type="InterPro" id="IPR052234">
    <property type="entry name" value="U5_snRNP_Component"/>
</dbReference>
<keyword evidence="2 11" id="KW-0853">WD repeat</keyword>
<dbReference type="AlphaFoldDB" id="A0A0M4E8Y4"/>
<dbReference type="InterPro" id="IPR036322">
    <property type="entry name" value="WD40_repeat_dom_sf"/>
</dbReference>
<dbReference type="SMART" id="SM00320">
    <property type="entry name" value="WD40"/>
    <property type="match status" value="7"/>
</dbReference>
<name>A0A0M4E8Y4_DROBS</name>
<keyword evidence="3" id="KW-0507">mRNA processing</keyword>
<comment type="subcellular location">
    <subcellularLocation>
        <location evidence="1">Nucleus</location>
    </subcellularLocation>
</comment>
<feature type="repeat" description="WD" evidence="11">
    <location>
        <begin position="136"/>
        <end position="178"/>
    </location>
</feature>
<keyword evidence="4" id="KW-0677">Repeat</keyword>
<feature type="repeat" description="WD" evidence="11">
    <location>
        <begin position="186"/>
        <end position="219"/>
    </location>
</feature>
<dbReference type="PANTHER" id="PTHR44006">
    <property type="entry name" value="U5 SMALL NUCLEAR RIBONUCLEOPROTEIN 40 KDA PROTEIN"/>
    <property type="match status" value="1"/>
</dbReference>
<evidence type="ECO:0000256" key="1">
    <source>
        <dbReference type="ARBA" id="ARBA00004123"/>
    </source>
</evidence>
<dbReference type="OrthoDB" id="1068471at2759"/>
<evidence type="ECO:0000256" key="8">
    <source>
        <dbReference type="ARBA" id="ARBA00064268"/>
    </source>
</evidence>
<dbReference type="Proteomes" id="UP000494163">
    <property type="component" value="Chromosome 2L"/>
</dbReference>
<evidence type="ECO:0000256" key="11">
    <source>
        <dbReference type="PROSITE-ProRule" id="PRU00221"/>
    </source>
</evidence>
<dbReference type="SUPFAM" id="SSF50978">
    <property type="entry name" value="WD40 repeat-like"/>
    <property type="match status" value="1"/>
</dbReference>
<dbReference type="GO" id="GO:0071013">
    <property type="term" value="C:catalytic step 2 spliceosome"/>
    <property type="evidence" value="ECO:0007669"/>
    <property type="project" value="TreeGrafter"/>
</dbReference>
<dbReference type="Pfam" id="PF00400">
    <property type="entry name" value="WD40"/>
    <property type="match status" value="7"/>
</dbReference>
<dbReference type="InterPro" id="IPR015943">
    <property type="entry name" value="WD40/YVTN_repeat-like_dom_sf"/>
</dbReference>
<evidence type="ECO:0000256" key="10">
    <source>
        <dbReference type="ARBA" id="ARBA00075772"/>
    </source>
</evidence>
<dbReference type="Gene3D" id="2.130.10.10">
    <property type="entry name" value="YVTN repeat-like/Quinoprotein amine dehydrogenase"/>
    <property type="match status" value="1"/>
</dbReference>
<dbReference type="OMA" id="IWDIRPY"/>
<dbReference type="GO" id="GO:0006397">
    <property type="term" value="P:mRNA processing"/>
    <property type="evidence" value="ECO:0007669"/>
    <property type="project" value="UniProtKB-KW"/>
</dbReference>
<dbReference type="InterPro" id="IPR019775">
    <property type="entry name" value="WD40_repeat_CS"/>
</dbReference>
<evidence type="ECO:0000256" key="5">
    <source>
        <dbReference type="ARBA" id="ARBA00023187"/>
    </source>
</evidence>
<dbReference type="FunFam" id="2.130.10.10:FF:000229">
    <property type="entry name" value="Small nuclear ribonucleoprotein U5 subunit 40"/>
    <property type="match status" value="1"/>
</dbReference>
<dbReference type="GO" id="GO:0005682">
    <property type="term" value="C:U5 snRNP"/>
    <property type="evidence" value="ECO:0007669"/>
    <property type="project" value="UniProtKB-ARBA"/>
</dbReference>
<dbReference type="PROSITE" id="PS50294">
    <property type="entry name" value="WD_REPEATS_REGION"/>
    <property type="match status" value="5"/>
</dbReference>
<comment type="subunit">
    <text evidence="8">Component of the pre-catalytic and catalytic spliceosome complexes. Component of the postcatalytic spliceosome P complex. Part of the U5 snRNP complex. Interacts with PRPF8. Component of the U4/U6-U5 tri-snRNP complex composed of the U4, U6 and U5 snRNAs and at least PRPF3, PRPF4, PRPF6, PRPF8, PRPF31, SNRNP200, TXNL4A, WDR57, SNRNP40, DDX23, CD2BP2, PPIH, SNU13, EFTUD2, SART1 and USP39. Component of the minor spliceosome, which splices U12-type introns.</text>
</comment>
<dbReference type="GO" id="GO:0003723">
    <property type="term" value="F:RNA binding"/>
    <property type="evidence" value="ECO:0007669"/>
    <property type="project" value="TreeGrafter"/>
</dbReference>
<protein>
    <recommendedName>
        <fullName evidence="9">U5 small nuclear ribonucleoprotein 40 kDa protein</fullName>
    </recommendedName>
    <alternativeName>
        <fullName evidence="10">WD repeat-containing protein 57</fullName>
    </alternativeName>
</protein>
<feature type="repeat" description="WD" evidence="11">
    <location>
        <begin position="51"/>
        <end position="84"/>
    </location>
</feature>
<feature type="repeat" description="WD" evidence="11">
    <location>
        <begin position="94"/>
        <end position="135"/>
    </location>
</feature>
<keyword evidence="6" id="KW-0539">Nucleus</keyword>
<evidence type="ECO:0000313" key="13">
    <source>
        <dbReference type="Proteomes" id="UP000494163"/>
    </source>
</evidence>
<dbReference type="InterPro" id="IPR020472">
    <property type="entry name" value="WD40_PAC1"/>
</dbReference>
<keyword evidence="13" id="KW-1185">Reference proteome</keyword>
<keyword evidence="5" id="KW-0508">mRNA splicing</keyword>
<gene>
    <name evidence="12" type="ORF">Dbus_chr2Lg636</name>
</gene>
<evidence type="ECO:0000256" key="4">
    <source>
        <dbReference type="ARBA" id="ARBA00022737"/>
    </source>
</evidence>
<evidence type="ECO:0000256" key="7">
    <source>
        <dbReference type="ARBA" id="ARBA00057342"/>
    </source>
</evidence>
<dbReference type="GO" id="GO:0000375">
    <property type="term" value="P:RNA splicing, via transesterification reactions"/>
    <property type="evidence" value="ECO:0007669"/>
    <property type="project" value="UniProtKB-ARBA"/>
</dbReference>
<dbReference type="SMR" id="A0A0M4E8Y4"/>
<reference evidence="12 13" key="1">
    <citation type="submission" date="2015-08" db="EMBL/GenBank/DDBJ databases">
        <title>Ancestral chromatin configuration constrains chromatin evolution on differentiating sex chromosomes in Drosophila.</title>
        <authorList>
            <person name="Zhou Q."/>
            <person name="Bachtrog D."/>
        </authorList>
    </citation>
    <scope>NUCLEOTIDE SEQUENCE [LARGE SCALE GENOMIC DNA]</scope>
    <source>
        <tissue evidence="12">Whole larvae</tissue>
    </source>
</reference>
<organism evidence="12 13">
    <name type="scientific">Drosophila busckii</name>
    <name type="common">Fruit fly</name>
    <dbReference type="NCBI Taxonomy" id="30019"/>
    <lineage>
        <taxon>Eukaryota</taxon>
        <taxon>Metazoa</taxon>
        <taxon>Ecdysozoa</taxon>
        <taxon>Arthropoda</taxon>
        <taxon>Hexapoda</taxon>
        <taxon>Insecta</taxon>
        <taxon>Pterygota</taxon>
        <taxon>Neoptera</taxon>
        <taxon>Endopterygota</taxon>
        <taxon>Diptera</taxon>
        <taxon>Brachycera</taxon>
        <taxon>Muscomorpha</taxon>
        <taxon>Ephydroidea</taxon>
        <taxon>Drosophilidae</taxon>
        <taxon>Drosophila</taxon>
    </lineage>
</organism>
<dbReference type="PROSITE" id="PS00678">
    <property type="entry name" value="WD_REPEATS_1"/>
    <property type="match status" value="2"/>
</dbReference>
<dbReference type="PRINTS" id="PR00320">
    <property type="entry name" value="GPROTEINBRPT"/>
</dbReference>
<proteinExistence type="predicted"/>
<feature type="repeat" description="WD" evidence="11">
    <location>
        <begin position="220"/>
        <end position="254"/>
    </location>
</feature>
<comment type="function">
    <text evidence="7">Required for pre-mRNA splicing as component of the activated spliceosome. Component of the U5 small nuclear ribonucleoprotein (snRNP) complex and the U4/U6-U5 tri-snRNP complex, building blocks of the spliceosome. As a component of the minor spliceosome, involved in the splicing of U12-type introns in pre-mRNAs.</text>
</comment>
<evidence type="ECO:0000256" key="6">
    <source>
        <dbReference type="ARBA" id="ARBA00023242"/>
    </source>
</evidence>
<sequence length="347" mass="38913">MATKRPNNSVVLVPESKRSKTELAAYTNRDKALLEAGVRRTSNLQAPIMQLEGHEGEIFTTEFHPEGEMLLSSGYDRQIYIWQVYGDCDNISAMSGHTGAVMEAHFTTDGSHIFTCSTDKTLAIWDIVTGQRVRRLKGHTNFVNSVQGTRRGQQLLCSGSDDRTIKIWDARKKQAVHTLETPFQTTAVCFGDTSEQLISAGIDNELKIWDIRKQQVLHQLQGHTDTITGVSLSPEGDFVLSNAMDNTLRVWDVRPYAPGERCVKVFQGHQHNFEKNLLRCAWSPGGDKVTCGSADRYVYVWDVTSRRIMYKLPGHNGSVNDVDFSPREPLIVSCSSDKTLYLGEIED</sequence>
<evidence type="ECO:0000256" key="9">
    <source>
        <dbReference type="ARBA" id="ARBA00073554"/>
    </source>
</evidence>
<dbReference type="PANTHER" id="PTHR44006:SF1">
    <property type="entry name" value="U5 SMALL NUCLEAR RIBONUCLEOPROTEIN 40 KDA PROTEIN"/>
    <property type="match status" value="1"/>
</dbReference>
<dbReference type="EMBL" id="CP012523">
    <property type="protein sequence ID" value="ALC38551.1"/>
    <property type="molecule type" value="Genomic_DNA"/>
</dbReference>
<dbReference type="InterPro" id="IPR001680">
    <property type="entry name" value="WD40_rpt"/>
</dbReference>
<dbReference type="CDD" id="cd00200">
    <property type="entry name" value="WD40"/>
    <property type="match status" value="1"/>
</dbReference>
<dbReference type="PROSITE" id="PS50082">
    <property type="entry name" value="WD_REPEATS_2"/>
    <property type="match status" value="7"/>
</dbReference>
<dbReference type="STRING" id="30019.A0A0M4E8Y4"/>
<evidence type="ECO:0000256" key="2">
    <source>
        <dbReference type="ARBA" id="ARBA00022574"/>
    </source>
</evidence>
<feature type="repeat" description="WD" evidence="11">
    <location>
        <begin position="312"/>
        <end position="347"/>
    </location>
</feature>